<dbReference type="Pfam" id="PF19457">
    <property type="entry name" value="DUF5994"/>
    <property type="match status" value="1"/>
</dbReference>
<gene>
    <name evidence="1" type="ORF">ACFP0N_38000</name>
</gene>
<sequence length="168" mass="17887">MSDEASDSRYGFLPERFRQAAKPGTVALRLETTRSREGVLDGVWWPRSRDIGAELPDLIHALTGHLGPIESVGLDAGAWDDVPASLMVDGRSVHIDRYPVGDDTVIVTRGDRDHFSLLVVPPHASQEAALASMARAVRAGGSDSARQILIDTGVSSGPPAETPRGADP</sequence>
<evidence type="ECO:0000313" key="2">
    <source>
        <dbReference type="Proteomes" id="UP001596067"/>
    </source>
</evidence>
<comment type="caution">
    <text evidence="1">The sequence shown here is derived from an EMBL/GenBank/DDBJ whole genome shotgun (WGS) entry which is preliminary data.</text>
</comment>
<proteinExistence type="predicted"/>
<protein>
    <submittedName>
        <fullName evidence="1">DUF5994 family protein</fullName>
    </submittedName>
</protein>
<keyword evidence="2" id="KW-1185">Reference proteome</keyword>
<dbReference type="EMBL" id="JBHSOD010000095">
    <property type="protein sequence ID" value="MFC5890760.1"/>
    <property type="molecule type" value="Genomic_DNA"/>
</dbReference>
<evidence type="ECO:0000313" key="1">
    <source>
        <dbReference type="EMBL" id="MFC5890760.1"/>
    </source>
</evidence>
<reference evidence="2" key="1">
    <citation type="journal article" date="2019" name="Int. J. Syst. Evol. Microbiol.">
        <title>The Global Catalogue of Microorganisms (GCM) 10K type strain sequencing project: providing services to taxonomists for standard genome sequencing and annotation.</title>
        <authorList>
            <consortium name="The Broad Institute Genomics Platform"/>
            <consortium name="The Broad Institute Genome Sequencing Center for Infectious Disease"/>
            <person name="Wu L."/>
            <person name="Ma J."/>
        </authorList>
    </citation>
    <scope>NUCLEOTIDE SEQUENCE [LARGE SCALE GENOMIC DNA]</scope>
    <source>
        <strain evidence="2">CGMCC 4.1469</strain>
    </source>
</reference>
<dbReference type="InterPro" id="IPR046036">
    <property type="entry name" value="DUF5994"/>
</dbReference>
<accession>A0ABW1F9E7</accession>
<dbReference type="Proteomes" id="UP001596067">
    <property type="component" value="Unassembled WGS sequence"/>
</dbReference>
<dbReference type="RefSeq" id="WP_313764549.1">
    <property type="nucleotide sequence ID" value="NZ_BAAAVH010000116.1"/>
</dbReference>
<organism evidence="1 2">
    <name type="scientific">Kitasatospora aburaviensis</name>
    <dbReference type="NCBI Taxonomy" id="67265"/>
    <lineage>
        <taxon>Bacteria</taxon>
        <taxon>Bacillati</taxon>
        <taxon>Actinomycetota</taxon>
        <taxon>Actinomycetes</taxon>
        <taxon>Kitasatosporales</taxon>
        <taxon>Streptomycetaceae</taxon>
        <taxon>Kitasatospora</taxon>
    </lineage>
</organism>
<name>A0ABW1F9E7_9ACTN</name>